<organism evidence="1 2">
    <name type="scientific">Hydrococcus rivularis NIES-593</name>
    <dbReference type="NCBI Taxonomy" id="1921803"/>
    <lineage>
        <taxon>Bacteria</taxon>
        <taxon>Bacillati</taxon>
        <taxon>Cyanobacteriota</taxon>
        <taxon>Cyanophyceae</taxon>
        <taxon>Pleurocapsales</taxon>
        <taxon>Hydrococcaceae</taxon>
        <taxon>Hydrococcus</taxon>
    </lineage>
</organism>
<dbReference type="Proteomes" id="UP000186868">
    <property type="component" value="Unassembled WGS sequence"/>
</dbReference>
<sequence length="59" mass="7010">MIGDRERMFLYPSDRQFLLAIAGHSCVPTDLKIGKSWVRAIFLLCLLDFGHRRELYRKR</sequence>
<dbReference type="EMBL" id="MRCB01000005">
    <property type="protein sequence ID" value="OKH24844.1"/>
    <property type="molecule type" value="Genomic_DNA"/>
</dbReference>
<evidence type="ECO:0000313" key="2">
    <source>
        <dbReference type="Proteomes" id="UP000186868"/>
    </source>
</evidence>
<name>A0A1U7HMR2_9CYAN</name>
<reference evidence="1 2" key="1">
    <citation type="submission" date="2016-11" db="EMBL/GenBank/DDBJ databases">
        <title>Draft Genome Sequences of Nine Cyanobacterial Strains from Diverse Habitats.</title>
        <authorList>
            <person name="Zhu T."/>
            <person name="Hou S."/>
            <person name="Lu X."/>
            <person name="Hess W.R."/>
        </authorList>
    </citation>
    <scope>NUCLEOTIDE SEQUENCE [LARGE SCALE GENOMIC DNA]</scope>
    <source>
        <strain evidence="1 2">NIES-593</strain>
    </source>
</reference>
<gene>
    <name evidence="1" type="ORF">NIES593_06410</name>
</gene>
<comment type="caution">
    <text evidence="1">The sequence shown here is derived from an EMBL/GenBank/DDBJ whole genome shotgun (WGS) entry which is preliminary data.</text>
</comment>
<keyword evidence="2" id="KW-1185">Reference proteome</keyword>
<accession>A0A1U7HMR2</accession>
<dbReference type="AlphaFoldDB" id="A0A1U7HMR2"/>
<dbReference type="STRING" id="1921803.NIES593_06410"/>
<protein>
    <submittedName>
        <fullName evidence="1">Uncharacterized protein</fullName>
    </submittedName>
</protein>
<proteinExistence type="predicted"/>
<evidence type="ECO:0000313" key="1">
    <source>
        <dbReference type="EMBL" id="OKH24844.1"/>
    </source>
</evidence>